<reference evidence="1" key="1">
    <citation type="journal article" date="2020" name="G3 (Bethesda)">
        <title>High-Quality Assemblies for Three Invasive Social Wasps from the &lt;i&gt;Vespula&lt;/i&gt; Genus.</title>
        <authorList>
            <person name="Harrop T.W.R."/>
            <person name="Guhlin J."/>
            <person name="McLaughlin G.M."/>
            <person name="Permina E."/>
            <person name="Stockwell P."/>
            <person name="Gilligan J."/>
            <person name="Le Lec M.F."/>
            <person name="Gruber M.A.M."/>
            <person name="Quinn O."/>
            <person name="Lovegrove M."/>
            <person name="Duncan E.J."/>
            <person name="Remnant E.J."/>
            <person name="Van Eeckhoven J."/>
            <person name="Graham B."/>
            <person name="Knapp R.A."/>
            <person name="Langford K.W."/>
            <person name="Kronenberg Z."/>
            <person name="Press M.O."/>
            <person name="Eacker S.M."/>
            <person name="Wilson-Rankin E.E."/>
            <person name="Purcell J."/>
            <person name="Lester P.J."/>
            <person name="Dearden P.K."/>
        </authorList>
    </citation>
    <scope>NUCLEOTIDE SEQUENCE</scope>
    <source>
        <strain evidence="1">Marl-1</strain>
    </source>
</reference>
<keyword evidence="2" id="KW-1185">Reference proteome</keyword>
<evidence type="ECO:0000313" key="2">
    <source>
        <dbReference type="Proteomes" id="UP000614350"/>
    </source>
</evidence>
<dbReference type="EMBL" id="JACSEA010000001">
    <property type="protein sequence ID" value="KAF7411662.1"/>
    <property type="molecule type" value="Genomic_DNA"/>
</dbReference>
<dbReference type="Proteomes" id="UP000614350">
    <property type="component" value="Unassembled WGS sequence"/>
</dbReference>
<accession>A0A834NJG0</accession>
<comment type="caution">
    <text evidence="1">The sequence shown here is derived from an EMBL/GenBank/DDBJ whole genome shotgun (WGS) entry which is preliminary data.</text>
</comment>
<evidence type="ECO:0000313" key="1">
    <source>
        <dbReference type="EMBL" id="KAF7411662.1"/>
    </source>
</evidence>
<sequence length="88" mass="10295">MESTIETWRCTAGTKTRKLEAKVEAKAEAKAFALLDLEQFFFFIATNATLLYSSRKLPFEHSGKEEEFLETKEENWRDLLFRARDVIT</sequence>
<organism evidence="1 2">
    <name type="scientific">Vespula vulgaris</name>
    <name type="common">Yellow jacket</name>
    <name type="synonym">Wasp</name>
    <dbReference type="NCBI Taxonomy" id="7454"/>
    <lineage>
        <taxon>Eukaryota</taxon>
        <taxon>Metazoa</taxon>
        <taxon>Ecdysozoa</taxon>
        <taxon>Arthropoda</taxon>
        <taxon>Hexapoda</taxon>
        <taxon>Insecta</taxon>
        <taxon>Pterygota</taxon>
        <taxon>Neoptera</taxon>
        <taxon>Endopterygota</taxon>
        <taxon>Hymenoptera</taxon>
        <taxon>Apocrita</taxon>
        <taxon>Aculeata</taxon>
        <taxon>Vespoidea</taxon>
        <taxon>Vespidae</taxon>
        <taxon>Vespinae</taxon>
        <taxon>Vespula</taxon>
    </lineage>
</organism>
<name>A0A834NJG0_VESVU</name>
<proteinExistence type="predicted"/>
<gene>
    <name evidence="1" type="ORF">HZH66_000558</name>
</gene>
<protein>
    <submittedName>
        <fullName evidence="1">Uncharacterized protein</fullName>
    </submittedName>
</protein>
<dbReference type="AlphaFoldDB" id="A0A834NJG0"/>